<feature type="repeat" description="WD" evidence="1">
    <location>
        <begin position="457"/>
        <end position="498"/>
    </location>
</feature>
<dbReference type="InterPro" id="IPR019775">
    <property type="entry name" value="WD40_repeat_CS"/>
</dbReference>
<dbReference type="FunFam" id="2.130.10.10:FF:002141">
    <property type="entry name" value="Uncharacterized protein"/>
    <property type="match status" value="1"/>
</dbReference>
<protein>
    <submittedName>
        <fullName evidence="2">Uncharacterized protein</fullName>
    </submittedName>
</protein>
<dbReference type="CDD" id="cd00200">
    <property type="entry name" value="WD40"/>
    <property type="match status" value="1"/>
</dbReference>
<dbReference type="Proteomes" id="UP000683925">
    <property type="component" value="Unassembled WGS sequence"/>
</dbReference>
<feature type="repeat" description="WD" evidence="1">
    <location>
        <begin position="499"/>
        <end position="540"/>
    </location>
</feature>
<feature type="repeat" description="WD" evidence="1">
    <location>
        <begin position="541"/>
        <end position="582"/>
    </location>
</feature>
<evidence type="ECO:0000313" key="2">
    <source>
        <dbReference type="EMBL" id="CAD8172798.1"/>
    </source>
</evidence>
<proteinExistence type="predicted"/>
<dbReference type="Pfam" id="PF00805">
    <property type="entry name" value="Pentapeptide"/>
    <property type="match status" value="1"/>
</dbReference>
<feature type="repeat" description="WD" evidence="1">
    <location>
        <begin position="583"/>
        <end position="618"/>
    </location>
</feature>
<dbReference type="InterPro" id="IPR001680">
    <property type="entry name" value="WD40_rpt"/>
</dbReference>
<dbReference type="Pfam" id="PF25173">
    <property type="entry name" value="Beta-prop_WDR3_1st"/>
    <property type="match status" value="1"/>
</dbReference>
<feature type="repeat" description="WD" evidence="1">
    <location>
        <begin position="210"/>
        <end position="251"/>
    </location>
</feature>
<evidence type="ECO:0000256" key="1">
    <source>
        <dbReference type="PROSITE-ProRule" id="PRU00221"/>
    </source>
</evidence>
<dbReference type="Pfam" id="PF00400">
    <property type="entry name" value="WD40"/>
    <property type="match status" value="4"/>
</dbReference>
<dbReference type="EMBL" id="CAJJDP010000059">
    <property type="protein sequence ID" value="CAD8172798.1"/>
    <property type="molecule type" value="Genomic_DNA"/>
</dbReference>
<organism evidence="2 3">
    <name type="scientific">Paramecium octaurelia</name>
    <dbReference type="NCBI Taxonomy" id="43137"/>
    <lineage>
        <taxon>Eukaryota</taxon>
        <taxon>Sar</taxon>
        <taxon>Alveolata</taxon>
        <taxon>Ciliophora</taxon>
        <taxon>Intramacronucleata</taxon>
        <taxon>Oligohymenophorea</taxon>
        <taxon>Peniculida</taxon>
        <taxon>Parameciidae</taxon>
        <taxon>Paramecium</taxon>
    </lineage>
</organism>
<feature type="repeat" description="WD" evidence="1">
    <location>
        <begin position="380"/>
        <end position="411"/>
    </location>
</feature>
<accession>A0A8S1V5C2</accession>
<dbReference type="PROSITE" id="PS00678">
    <property type="entry name" value="WD_REPEATS_1"/>
    <property type="match status" value="5"/>
</dbReference>
<comment type="caution">
    <text evidence="2">The sequence shown here is derived from an EMBL/GenBank/DDBJ whole genome shotgun (WGS) entry which is preliminary data.</text>
</comment>
<keyword evidence="1" id="KW-0853">WD repeat</keyword>
<dbReference type="InterPro" id="IPR001646">
    <property type="entry name" value="5peptide_repeat"/>
</dbReference>
<dbReference type="PANTHER" id="PTHR45333:SF1">
    <property type="entry name" value="CHROMOSOME UNDETERMINED SCAFFOLD_625, WHOLE GENOME SHOTGUN SEQUENCE"/>
    <property type="match status" value="1"/>
</dbReference>
<name>A0A8S1V5C2_PAROT</name>
<reference evidence="2" key="1">
    <citation type="submission" date="2021-01" db="EMBL/GenBank/DDBJ databases">
        <authorList>
            <consortium name="Genoscope - CEA"/>
            <person name="William W."/>
        </authorList>
    </citation>
    <scope>NUCLEOTIDE SEQUENCE</scope>
</reference>
<gene>
    <name evidence="2" type="ORF">POCTA_138.1.T0600311</name>
</gene>
<evidence type="ECO:0000313" key="3">
    <source>
        <dbReference type="Proteomes" id="UP000683925"/>
    </source>
</evidence>
<dbReference type="PROSITE" id="PS50082">
    <property type="entry name" value="WD_REPEATS_2"/>
    <property type="match status" value="7"/>
</dbReference>
<dbReference type="SMART" id="SM00320">
    <property type="entry name" value="WD40"/>
    <property type="match status" value="9"/>
</dbReference>
<dbReference type="OrthoDB" id="1741719at2759"/>
<dbReference type="PANTHER" id="PTHR45333">
    <property type="entry name" value="MEMBRANE PROTEIN-RELATED"/>
    <property type="match status" value="1"/>
</dbReference>
<dbReference type="PROSITE" id="PS50294">
    <property type="entry name" value="WD_REPEATS_REGION"/>
    <property type="match status" value="6"/>
</dbReference>
<sequence length="702" mass="79398">MCKRFNNICNKREMHHEKEQVGVLYEVMSLSNEVDEVFLPILINILKKERIKDCLEFLSQDQNKMEREKKNIKIITGVLKKVKDHDFNTQNYSMDDYKEFKKDLITEISLNKKIIEFLKFLVQLTALDETYIWCGSNSLHLLVLMKIDLKEICVENIRIRNASIIGANLVRCDLSGSEMDNIIISGVNLNQAKLFNCKWRNLGINERIQFNGHIVGVNQVCFSPDGKSLASCSNDNSIILWAVKKGKIKFRIKMKRQVTLVCFSPNNTILAFSQRNVVYLWNLRTEKQMSTLNDHPHYVKSVNFSPDGATVASSSDEFIYLWDFKTGQQKAKLDAHLGYVHSVNFSPDGTILASGGFCIHLWDVKSGQQKAKLDGHAHFVNFSPDGTALASSGYDKSICLWDVKTRQKKQSQMVIMEGFIQFVTLLMGLHQHLVVMISLSVYGMLRQDHKSQISCQQDGHSGYVMSVQFSPDGTALATGSHDNSIRFWDVKTGQQKAQLDGHSGTVNSICYSPDGTTLASGSDDNSIRLWDVKTGSQKAKLVGHQSYVASVNFSPDGTTLASGSDDKSICLWDVKTGQCRVKLDGHSSSVYSVIFSPDGTTIASGSSDKSIRLWYVQTTIEIIPRDNCYKDLLSQFKFPLYHQFCLYNYHTILRICKNPILEIEGALILKGEFIDYQGYDLRQLFKSKGSFILENELKQKQS</sequence>
<feature type="repeat" description="WD" evidence="1">
    <location>
        <begin position="292"/>
        <end position="332"/>
    </location>
</feature>
<keyword evidence="3" id="KW-1185">Reference proteome</keyword>
<dbReference type="AlphaFoldDB" id="A0A8S1V5C2"/>